<evidence type="ECO:0000313" key="5">
    <source>
        <dbReference type="Proteomes" id="UP001596002"/>
    </source>
</evidence>
<dbReference type="PANTHER" id="PTHR43459:SF1">
    <property type="entry name" value="EG:BACN32G11.4 PROTEIN"/>
    <property type="match status" value="1"/>
</dbReference>
<dbReference type="InterPro" id="IPR029045">
    <property type="entry name" value="ClpP/crotonase-like_dom_sf"/>
</dbReference>
<evidence type="ECO:0000256" key="2">
    <source>
        <dbReference type="RuleBase" id="RU003707"/>
    </source>
</evidence>
<dbReference type="EMBL" id="JBHSHC010000044">
    <property type="protein sequence ID" value="MFC4767028.1"/>
    <property type="molecule type" value="Genomic_DNA"/>
</dbReference>
<dbReference type="RefSeq" id="WP_380024916.1">
    <property type="nucleotide sequence ID" value="NZ_JBHSHC010000044.1"/>
</dbReference>
<comment type="similarity">
    <text evidence="1 2">Belongs to the enoyl-CoA hydratase/isomerase family.</text>
</comment>
<organism evidence="4 5">
    <name type="scientific">Effusibacillus consociatus</name>
    <dbReference type="NCBI Taxonomy" id="1117041"/>
    <lineage>
        <taxon>Bacteria</taxon>
        <taxon>Bacillati</taxon>
        <taxon>Bacillota</taxon>
        <taxon>Bacilli</taxon>
        <taxon>Bacillales</taxon>
        <taxon>Alicyclobacillaceae</taxon>
        <taxon>Effusibacillus</taxon>
    </lineage>
</organism>
<dbReference type="InterPro" id="IPR001753">
    <property type="entry name" value="Enoyl-CoA_hydra/iso"/>
</dbReference>
<sequence>MEYVVYQKIGKVAHLSLNNPAARNALLAELREELLKTLEEAEADPDVKVLLLTGQGDHFSAGGDVKAMGERTVIQSLDSVQLYNRIVTKMTAMNKPIIAAVHGYVVGAGCSLVLSSDIVLAAKGTKFSLSFLKIGLMPDAGATYHLPRLVGLLRAKELIFGGRFFDEAEARQMGIVSGIYEKEQLLDSALEYAHTLAEGPSLAIGLVKKALHHSLQNDLPGVLEFERMGQSVLQQSKDHREGVKAFKEKRKPNFAGE</sequence>
<name>A0ABV9PZH1_9BACL</name>
<gene>
    <name evidence="4" type="ORF">ACFO8Q_06565</name>
</gene>
<evidence type="ECO:0000313" key="4">
    <source>
        <dbReference type="EMBL" id="MFC4767028.1"/>
    </source>
</evidence>
<reference evidence="5" key="1">
    <citation type="journal article" date="2019" name="Int. J. Syst. Evol. Microbiol.">
        <title>The Global Catalogue of Microorganisms (GCM) 10K type strain sequencing project: providing services to taxonomists for standard genome sequencing and annotation.</title>
        <authorList>
            <consortium name="The Broad Institute Genomics Platform"/>
            <consortium name="The Broad Institute Genome Sequencing Center for Infectious Disease"/>
            <person name="Wu L."/>
            <person name="Ma J."/>
        </authorList>
    </citation>
    <scope>NUCLEOTIDE SEQUENCE [LARGE SCALE GENOMIC DNA]</scope>
    <source>
        <strain evidence="5">WYCCWR 12678</strain>
    </source>
</reference>
<dbReference type="PROSITE" id="PS00166">
    <property type="entry name" value="ENOYL_COA_HYDRATASE"/>
    <property type="match status" value="1"/>
</dbReference>
<accession>A0ABV9PZH1</accession>
<dbReference type="Gene3D" id="1.10.12.10">
    <property type="entry name" value="Lyase 2-enoyl-coa Hydratase, Chain A, domain 2"/>
    <property type="match status" value="1"/>
</dbReference>
<dbReference type="SUPFAM" id="SSF52096">
    <property type="entry name" value="ClpP/crotonase"/>
    <property type="match status" value="1"/>
</dbReference>
<dbReference type="Gene3D" id="3.90.226.10">
    <property type="entry name" value="2-enoyl-CoA Hydratase, Chain A, domain 1"/>
    <property type="match status" value="1"/>
</dbReference>
<keyword evidence="5" id="KW-1185">Reference proteome</keyword>
<feature type="compositionally biased region" description="Basic residues" evidence="3">
    <location>
        <begin position="247"/>
        <end position="257"/>
    </location>
</feature>
<dbReference type="InterPro" id="IPR018376">
    <property type="entry name" value="Enoyl-CoA_hyd/isom_CS"/>
</dbReference>
<protein>
    <submittedName>
        <fullName evidence="4">Enoyl-CoA hydratase/isomerase family protein</fullName>
    </submittedName>
</protein>
<feature type="compositionally biased region" description="Basic and acidic residues" evidence="3">
    <location>
        <begin position="236"/>
        <end position="246"/>
    </location>
</feature>
<comment type="caution">
    <text evidence="4">The sequence shown here is derived from an EMBL/GenBank/DDBJ whole genome shotgun (WGS) entry which is preliminary data.</text>
</comment>
<proteinExistence type="inferred from homology"/>
<feature type="region of interest" description="Disordered" evidence="3">
    <location>
        <begin position="235"/>
        <end position="257"/>
    </location>
</feature>
<dbReference type="InterPro" id="IPR014748">
    <property type="entry name" value="Enoyl-CoA_hydra_C"/>
</dbReference>
<evidence type="ECO:0000256" key="1">
    <source>
        <dbReference type="ARBA" id="ARBA00005254"/>
    </source>
</evidence>
<dbReference type="PANTHER" id="PTHR43459">
    <property type="entry name" value="ENOYL-COA HYDRATASE"/>
    <property type="match status" value="1"/>
</dbReference>
<dbReference type="CDD" id="cd06558">
    <property type="entry name" value="crotonase-like"/>
    <property type="match status" value="1"/>
</dbReference>
<evidence type="ECO:0000256" key="3">
    <source>
        <dbReference type="SAM" id="MobiDB-lite"/>
    </source>
</evidence>
<dbReference type="Proteomes" id="UP001596002">
    <property type="component" value="Unassembled WGS sequence"/>
</dbReference>
<dbReference type="Pfam" id="PF00378">
    <property type="entry name" value="ECH_1"/>
    <property type="match status" value="1"/>
</dbReference>